<dbReference type="NCBIfam" id="TIGR01640">
    <property type="entry name" value="F_box_assoc_1"/>
    <property type="match status" value="1"/>
</dbReference>
<evidence type="ECO:0000259" key="1">
    <source>
        <dbReference type="Pfam" id="PF08268"/>
    </source>
</evidence>
<evidence type="ECO:0000313" key="2">
    <source>
        <dbReference type="EMBL" id="KAJ4979804.1"/>
    </source>
</evidence>
<keyword evidence="3" id="KW-1185">Reference proteome</keyword>
<sequence length="249" mass="28615">MPYWLLVNMEVKVMRDMVKVGISKSIKEVGMEMMVGMEVVVVISQTPEPKFGQDKVEAAVHTMGTNSWRSIGELEYSFWNSRSKVFEGCPYWIVHRVKPVVSRSEFVVSFSVGDEKFKEIPLPPLDNGMRLKNLTALGGRLSIFSYVYKLKCYELWVRMNDKLENTWTKQLSFNELDINGDGYINPLGFKNGLVLLQDRYDGPLFFDPVTSDVKALYLRGQPKEFLVYPYIESLAMLTVEDRGDVHQNS</sequence>
<dbReference type="InterPro" id="IPR017451">
    <property type="entry name" value="F-box-assoc_interact_dom"/>
</dbReference>
<dbReference type="Proteomes" id="UP001141806">
    <property type="component" value="Unassembled WGS sequence"/>
</dbReference>
<dbReference type="OrthoDB" id="5314306at2759"/>
<evidence type="ECO:0000313" key="3">
    <source>
        <dbReference type="Proteomes" id="UP001141806"/>
    </source>
</evidence>
<proteinExistence type="predicted"/>
<gene>
    <name evidence="2" type="ORF">NE237_010584</name>
</gene>
<dbReference type="AlphaFoldDB" id="A0A9Q0L002"/>
<accession>A0A9Q0L002</accession>
<feature type="domain" description="F-box associated beta-propeller type 3" evidence="1">
    <location>
        <begin position="53"/>
        <end position="170"/>
    </location>
</feature>
<reference evidence="2" key="1">
    <citation type="journal article" date="2023" name="Plant J.">
        <title>The genome of the king protea, Protea cynaroides.</title>
        <authorList>
            <person name="Chang J."/>
            <person name="Duong T.A."/>
            <person name="Schoeman C."/>
            <person name="Ma X."/>
            <person name="Roodt D."/>
            <person name="Barker N."/>
            <person name="Li Z."/>
            <person name="Van de Peer Y."/>
            <person name="Mizrachi E."/>
        </authorList>
    </citation>
    <scope>NUCLEOTIDE SEQUENCE</scope>
    <source>
        <tissue evidence="2">Young leaves</tissue>
    </source>
</reference>
<dbReference type="PANTHER" id="PTHR31672">
    <property type="entry name" value="BNACNNG10540D PROTEIN"/>
    <property type="match status" value="1"/>
</dbReference>
<dbReference type="EMBL" id="JAMYWD010000002">
    <property type="protein sequence ID" value="KAJ4979804.1"/>
    <property type="molecule type" value="Genomic_DNA"/>
</dbReference>
<dbReference type="PANTHER" id="PTHR31672:SF13">
    <property type="entry name" value="F-BOX PROTEIN CPR30-LIKE"/>
    <property type="match status" value="1"/>
</dbReference>
<organism evidence="2 3">
    <name type="scientific">Protea cynaroides</name>
    <dbReference type="NCBI Taxonomy" id="273540"/>
    <lineage>
        <taxon>Eukaryota</taxon>
        <taxon>Viridiplantae</taxon>
        <taxon>Streptophyta</taxon>
        <taxon>Embryophyta</taxon>
        <taxon>Tracheophyta</taxon>
        <taxon>Spermatophyta</taxon>
        <taxon>Magnoliopsida</taxon>
        <taxon>Proteales</taxon>
        <taxon>Proteaceae</taxon>
        <taxon>Protea</taxon>
    </lineage>
</organism>
<dbReference type="Pfam" id="PF08268">
    <property type="entry name" value="FBA_3"/>
    <property type="match status" value="1"/>
</dbReference>
<protein>
    <recommendedName>
        <fullName evidence="1">F-box associated beta-propeller type 3 domain-containing protein</fullName>
    </recommendedName>
</protein>
<dbReference type="InterPro" id="IPR050796">
    <property type="entry name" value="SCF_F-box_component"/>
</dbReference>
<dbReference type="InterPro" id="IPR013187">
    <property type="entry name" value="F-box-assoc_dom_typ3"/>
</dbReference>
<name>A0A9Q0L002_9MAGN</name>
<comment type="caution">
    <text evidence="2">The sequence shown here is derived from an EMBL/GenBank/DDBJ whole genome shotgun (WGS) entry which is preliminary data.</text>
</comment>